<name>A0AAJ7SCH8_9HYME</name>
<dbReference type="AlphaFoldDB" id="A0AAJ7SCH8"/>
<dbReference type="KEGG" id="ccal:113465250"/>
<dbReference type="Proteomes" id="UP000694925">
    <property type="component" value="Unplaced"/>
</dbReference>
<evidence type="ECO:0000313" key="1">
    <source>
        <dbReference type="Proteomes" id="UP000694925"/>
    </source>
</evidence>
<dbReference type="GeneID" id="113465250"/>
<sequence>MFFHSVPQMNSADRYLLSDIPSSLTAERISCHCVNTYSSLDSPNLCSVNDRVKESPVDDTTYRQKTKLESSIAIHEEETDPCISSVGRYRTKSVHILGHVIESHYFYYV</sequence>
<organism evidence="1 2">
    <name type="scientific">Ceratina calcarata</name>
    <dbReference type="NCBI Taxonomy" id="156304"/>
    <lineage>
        <taxon>Eukaryota</taxon>
        <taxon>Metazoa</taxon>
        <taxon>Ecdysozoa</taxon>
        <taxon>Arthropoda</taxon>
        <taxon>Hexapoda</taxon>
        <taxon>Insecta</taxon>
        <taxon>Pterygota</taxon>
        <taxon>Neoptera</taxon>
        <taxon>Endopterygota</taxon>
        <taxon>Hymenoptera</taxon>
        <taxon>Apocrita</taxon>
        <taxon>Aculeata</taxon>
        <taxon>Apoidea</taxon>
        <taxon>Anthophila</taxon>
        <taxon>Apidae</taxon>
        <taxon>Ceratina</taxon>
        <taxon>Zadontomerus</taxon>
    </lineage>
</organism>
<gene>
    <name evidence="2" type="primary">LOC113465250</name>
</gene>
<accession>A0AAJ7SCH8</accession>
<dbReference type="RefSeq" id="XP_026675573.1">
    <property type="nucleotide sequence ID" value="XM_026819772.1"/>
</dbReference>
<reference evidence="2" key="1">
    <citation type="submission" date="2025-08" db="UniProtKB">
        <authorList>
            <consortium name="RefSeq"/>
        </authorList>
    </citation>
    <scope>IDENTIFICATION</scope>
    <source>
        <tissue evidence="2">Whole body</tissue>
    </source>
</reference>
<protein>
    <submittedName>
        <fullName evidence="2">Uncharacterized protein LOC113465250</fullName>
    </submittedName>
</protein>
<evidence type="ECO:0000313" key="2">
    <source>
        <dbReference type="RefSeq" id="XP_026675573.1"/>
    </source>
</evidence>
<proteinExistence type="predicted"/>
<keyword evidence="1" id="KW-1185">Reference proteome</keyword>